<dbReference type="STRING" id="35608.A0A2U1LXI9"/>
<evidence type="ECO:0000256" key="1">
    <source>
        <dbReference type="SAM" id="MobiDB-lite"/>
    </source>
</evidence>
<keyword evidence="4" id="KW-1185">Reference proteome</keyword>
<reference evidence="3 4" key="1">
    <citation type="journal article" date="2018" name="Mol. Plant">
        <title>The genome of Artemisia annua provides insight into the evolution of Asteraceae family and artemisinin biosynthesis.</title>
        <authorList>
            <person name="Shen Q."/>
            <person name="Zhang L."/>
            <person name="Liao Z."/>
            <person name="Wang S."/>
            <person name="Yan T."/>
            <person name="Shi P."/>
            <person name="Liu M."/>
            <person name="Fu X."/>
            <person name="Pan Q."/>
            <person name="Wang Y."/>
            <person name="Lv Z."/>
            <person name="Lu X."/>
            <person name="Zhang F."/>
            <person name="Jiang W."/>
            <person name="Ma Y."/>
            <person name="Chen M."/>
            <person name="Hao X."/>
            <person name="Li L."/>
            <person name="Tang Y."/>
            <person name="Lv G."/>
            <person name="Zhou Y."/>
            <person name="Sun X."/>
            <person name="Brodelius P.E."/>
            <person name="Rose J.K.C."/>
            <person name="Tang K."/>
        </authorList>
    </citation>
    <scope>NUCLEOTIDE SEQUENCE [LARGE SCALE GENOMIC DNA]</scope>
    <source>
        <strain evidence="4">cv. Huhao1</strain>
        <tissue evidence="3">Leaf</tissue>
    </source>
</reference>
<proteinExistence type="predicted"/>
<keyword evidence="2" id="KW-0472">Membrane</keyword>
<dbReference type="OrthoDB" id="1685790at2759"/>
<comment type="caution">
    <text evidence="3">The sequence shown here is derived from an EMBL/GenBank/DDBJ whole genome shotgun (WGS) entry which is preliminary data.</text>
</comment>
<feature type="transmembrane region" description="Helical" evidence="2">
    <location>
        <begin position="431"/>
        <end position="452"/>
    </location>
</feature>
<feature type="region of interest" description="Disordered" evidence="1">
    <location>
        <begin position="398"/>
        <end position="418"/>
    </location>
</feature>
<evidence type="ECO:0000256" key="2">
    <source>
        <dbReference type="SAM" id="Phobius"/>
    </source>
</evidence>
<feature type="compositionally biased region" description="Acidic residues" evidence="1">
    <location>
        <begin position="336"/>
        <end position="353"/>
    </location>
</feature>
<feature type="region of interest" description="Disordered" evidence="1">
    <location>
        <begin position="26"/>
        <end position="104"/>
    </location>
</feature>
<keyword evidence="2" id="KW-0812">Transmembrane</keyword>
<dbReference type="AlphaFoldDB" id="A0A2U1LXI9"/>
<organism evidence="3 4">
    <name type="scientific">Artemisia annua</name>
    <name type="common">Sweet wormwood</name>
    <dbReference type="NCBI Taxonomy" id="35608"/>
    <lineage>
        <taxon>Eukaryota</taxon>
        <taxon>Viridiplantae</taxon>
        <taxon>Streptophyta</taxon>
        <taxon>Embryophyta</taxon>
        <taxon>Tracheophyta</taxon>
        <taxon>Spermatophyta</taxon>
        <taxon>Magnoliopsida</taxon>
        <taxon>eudicotyledons</taxon>
        <taxon>Gunneridae</taxon>
        <taxon>Pentapetalae</taxon>
        <taxon>asterids</taxon>
        <taxon>campanulids</taxon>
        <taxon>Asterales</taxon>
        <taxon>Asteraceae</taxon>
        <taxon>Asteroideae</taxon>
        <taxon>Anthemideae</taxon>
        <taxon>Artemisiinae</taxon>
        <taxon>Artemisia</taxon>
    </lineage>
</organism>
<sequence length="559" mass="63268">MSKHTNNEPEWIDFRIENLETTNEHHDLDIQPNDEPNDEDNDFPNNDDDYTISTTSSSSQSQTLHTPSTISSRVSSQNTPINSIRSTYQSDSGSTSTTASHSRYDHSPPIYRELCVEFFSTYQFNEKSRDYTDDKALTFRLGGSYHHCSVKEFGVRMGLYPQALADNNNFLRFLKSGEVAPAKDFNYARFWSRIAQGRYDIRHLREMHISSPIHRILHKMISYSITSRSDTSSVTKMDLWYLSNILNKDKHCNVAHCLASYLTEAAWNTRTSPIYGGHFVTRLAKSYPFFTNAFRIELTPEQPMTLIDQTSLIYMKVLHKDVRSRVLTLCNPWDSGDPENEGLDENEDEEEDALPTQERDPAMAEISVHVTNVERDIDNMKGTMNWLQHSMIRVFNHLQMPPEPPDDQAGPSTTQQLESSLSDVDYSEFKLRIWVTTWVVVSAISVLVVLVFETEVTMNLAMTASSLDMFQLGRPRRQRGNGSSSFFGNVIFDHESLSDERRCFGDKLSCGLGDGCFGVKGVICGLIFSDGGFGVGNGSGKEFGHDDFQFGYVVGQGGH</sequence>
<dbReference type="EMBL" id="PKPP01007326">
    <property type="protein sequence ID" value="PWA53697.1"/>
    <property type="molecule type" value="Genomic_DNA"/>
</dbReference>
<feature type="compositionally biased region" description="Acidic residues" evidence="1">
    <location>
        <begin position="35"/>
        <end position="50"/>
    </location>
</feature>
<protein>
    <submittedName>
        <fullName evidence="3">Retrotransposon Orf1</fullName>
    </submittedName>
</protein>
<evidence type="ECO:0000313" key="4">
    <source>
        <dbReference type="Proteomes" id="UP000245207"/>
    </source>
</evidence>
<feature type="region of interest" description="Disordered" evidence="1">
    <location>
        <begin position="330"/>
        <end position="361"/>
    </location>
</feature>
<feature type="compositionally biased region" description="Low complexity" evidence="1">
    <location>
        <begin position="51"/>
        <end position="69"/>
    </location>
</feature>
<dbReference type="Proteomes" id="UP000245207">
    <property type="component" value="Unassembled WGS sequence"/>
</dbReference>
<evidence type="ECO:0000313" key="3">
    <source>
        <dbReference type="EMBL" id="PWA53697.1"/>
    </source>
</evidence>
<keyword evidence="2" id="KW-1133">Transmembrane helix</keyword>
<name>A0A2U1LXI9_ARTAN</name>
<feature type="compositionally biased region" description="Polar residues" evidence="1">
    <location>
        <begin position="70"/>
        <end position="101"/>
    </location>
</feature>
<gene>
    <name evidence="3" type="ORF">CTI12_AA443840</name>
</gene>
<accession>A0A2U1LXI9</accession>